<dbReference type="AlphaFoldDB" id="A0A420IAG9"/>
<dbReference type="Proteomes" id="UP000283383">
    <property type="component" value="Unassembled WGS sequence"/>
</dbReference>
<feature type="region of interest" description="Disordered" evidence="4">
    <location>
        <begin position="127"/>
        <end position="251"/>
    </location>
</feature>
<comment type="caution">
    <text evidence="6">The sequence shown here is derived from an EMBL/GenBank/DDBJ whole genome shotgun (WGS) entry which is preliminary data.</text>
</comment>
<evidence type="ECO:0000313" key="6">
    <source>
        <dbReference type="EMBL" id="RKF71518.1"/>
    </source>
</evidence>
<feature type="compositionally biased region" description="Basic and acidic residues" evidence="4">
    <location>
        <begin position="179"/>
        <end position="203"/>
    </location>
</feature>
<dbReference type="PANTHER" id="PTHR13495:SF0">
    <property type="entry name" value="PSME3-INTERACTING PROTEIN"/>
    <property type="match status" value="1"/>
</dbReference>
<dbReference type="GO" id="GO:0005634">
    <property type="term" value="C:nucleus"/>
    <property type="evidence" value="ECO:0007669"/>
    <property type="project" value="UniProtKB-SubCell"/>
</dbReference>
<keyword evidence="7" id="KW-1185">Reference proteome</keyword>
<evidence type="ECO:0000256" key="4">
    <source>
        <dbReference type="SAM" id="MobiDB-lite"/>
    </source>
</evidence>
<keyword evidence="2" id="KW-0539">Nucleus</keyword>
<feature type="compositionally biased region" description="Basic and acidic residues" evidence="4">
    <location>
        <begin position="17"/>
        <end position="32"/>
    </location>
</feature>
<proteinExistence type="predicted"/>
<accession>A0A420IAG9</accession>
<dbReference type="InterPro" id="IPR039845">
    <property type="entry name" value="FAM192A"/>
</dbReference>
<dbReference type="InterPro" id="IPR019331">
    <property type="entry name" value="FAM192A/Fyv6_N"/>
</dbReference>
<reference evidence="6 7" key="1">
    <citation type="journal article" date="2018" name="BMC Genomics">
        <title>Comparative genome analyses reveal sequence features reflecting distinct modes of host-adaptation between dicot and monocot powdery mildew.</title>
        <authorList>
            <person name="Wu Y."/>
            <person name="Ma X."/>
            <person name="Pan Z."/>
            <person name="Kale S.D."/>
            <person name="Song Y."/>
            <person name="King H."/>
            <person name="Zhang Q."/>
            <person name="Presley C."/>
            <person name="Deng X."/>
            <person name="Wei C.I."/>
            <person name="Xiao S."/>
        </authorList>
    </citation>
    <scope>NUCLEOTIDE SEQUENCE [LARGE SCALE GENOMIC DNA]</scope>
    <source>
        <strain evidence="6">UMSG3</strain>
    </source>
</reference>
<evidence type="ECO:0000259" key="5">
    <source>
        <dbReference type="Pfam" id="PF10187"/>
    </source>
</evidence>
<evidence type="ECO:0000256" key="1">
    <source>
        <dbReference type="ARBA" id="ARBA00004123"/>
    </source>
</evidence>
<feature type="coiled-coil region" evidence="3">
    <location>
        <begin position="73"/>
        <end position="127"/>
    </location>
</feature>
<organism evidence="6 7">
    <name type="scientific">Golovinomyces cichoracearum</name>
    <dbReference type="NCBI Taxonomy" id="62708"/>
    <lineage>
        <taxon>Eukaryota</taxon>
        <taxon>Fungi</taxon>
        <taxon>Dikarya</taxon>
        <taxon>Ascomycota</taxon>
        <taxon>Pezizomycotina</taxon>
        <taxon>Leotiomycetes</taxon>
        <taxon>Erysiphales</taxon>
        <taxon>Erysiphaceae</taxon>
        <taxon>Golovinomyces</taxon>
    </lineage>
</organism>
<dbReference type="PANTHER" id="PTHR13495">
    <property type="entry name" value="NEFA-INTERACTING NUCLEAR PROTEIN NIP30"/>
    <property type="match status" value="1"/>
</dbReference>
<feature type="region of interest" description="Disordered" evidence="4">
    <location>
        <begin position="1"/>
        <end position="32"/>
    </location>
</feature>
<name>A0A420IAG9_9PEZI</name>
<evidence type="ECO:0000256" key="2">
    <source>
        <dbReference type="ARBA" id="ARBA00023242"/>
    </source>
</evidence>
<dbReference type="STRING" id="62708.A0A420IAG9"/>
<evidence type="ECO:0000256" key="3">
    <source>
        <dbReference type="SAM" id="Coils"/>
    </source>
</evidence>
<comment type="subcellular location">
    <subcellularLocation>
        <location evidence="1">Nucleus</location>
    </subcellularLocation>
</comment>
<feature type="domain" description="FAM192A/Fyv6 N-terminal" evidence="5">
    <location>
        <begin position="18"/>
        <end position="123"/>
    </location>
</feature>
<feature type="compositionally biased region" description="Low complexity" evidence="4">
    <location>
        <begin position="7"/>
        <end position="16"/>
    </location>
</feature>
<dbReference type="Pfam" id="PF10187">
    <property type="entry name" value="FAM192A_Fyv6_N"/>
    <property type="match status" value="1"/>
</dbReference>
<sequence length="251" mass="28151">MSSRFVSDNSTSTTIKTSDDTPQQRDKKSEAWQKIQEEIDAAAARRADEARNGNSASNRKSLYEILEANKAIKQEAFEEATRLRNQFRALDKDEIDFLDSVLERTRKDEAKVKMENLSRVKSFLRQQAEADEKARAASEMTLDSSSFANKKGEGSDALDLNSSWAVPLPANRKRRRVHEKKDGELKRIKEKLTPPSISKEKLSKPQPVTSELKTENSTDSKAAFSSAEKPPPPSISATRKSLVNYGSDDED</sequence>
<protein>
    <submittedName>
        <fullName evidence="6">Putative nefa-interacting nuclear protein</fullName>
    </submittedName>
</protein>
<gene>
    <name evidence="6" type="ORF">GcM3_100027</name>
</gene>
<evidence type="ECO:0000313" key="7">
    <source>
        <dbReference type="Proteomes" id="UP000283383"/>
    </source>
</evidence>
<dbReference type="EMBL" id="MCBQ01010031">
    <property type="protein sequence ID" value="RKF71518.1"/>
    <property type="molecule type" value="Genomic_DNA"/>
</dbReference>
<keyword evidence="3" id="KW-0175">Coiled coil</keyword>